<feature type="domain" description="ACT" evidence="9">
    <location>
        <begin position="4"/>
        <end position="78"/>
    </location>
</feature>
<proteinExistence type="inferred from homology"/>
<dbReference type="GO" id="GO:0009097">
    <property type="term" value="P:isoleucine biosynthetic process"/>
    <property type="evidence" value="ECO:0007669"/>
    <property type="project" value="UniProtKB-UniRule"/>
</dbReference>
<dbReference type="STRING" id="529704.SAMN02927913_2844"/>
<dbReference type="PROSITE" id="PS51671">
    <property type="entry name" value="ACT"/>
    <property type="match status" value="1"/>
</dbReference>
<evidence type="ECO:0000256" key="2">
    <source>
        <dbReference type="ARBA" id="ARBA00005025"/>
    </source>
</evidence>
<gene>
    <name evidence="10" type="ORF">SAMN04487997_2867</name>
</gene>
<keyword evidence="6 8" id="KW-0100">Branched-chain amino acid biosynthesis</keyword>
<dbReference type="PANTHER" id="PTHR30239">
    <property type="entry name" value="ACETOLACTATE SYNTHASE SMALL SUBUNIT"/>
    <property type="match status" value="1"/>
</dbReference>
<dbReference type="InterPro" id="IPR004789">
    <property type="entry name" value="Acetalactate_synth_ssu"/>
</dbReference>
<dbReference type="EC" id="2.2.1.6" evidence="8"/>
<dbReference type="EMBL" id="FNYC01000005">
    <property type="protein sequence ID" value="SEJ26070.1"/>
    <property type="molecule type" value="Genomic_DNA"/>
</dbReference>
<dbReference type="OrthoDB" id="9787365at2"/>
<dbReference type="UniPathway" id="UPA00049">
    <property type="reaction ID" value="UER00059"/>
</dbReference>
<evidence type="ECO:0000256" key="8">
    <source>
        <dbReference type="RuleBase" id="RU368092"/>
    </source>
</evidence>
<comment type="function">
    <text evidence="8">Catalyzes the conversion of 2 pyruvate molecules into acetolactate in the first common step of the biosynthetic pathway of the branched-amino acids such as leucine, isoleucine, and valine.</text>
</comment>
<dbReference type="SUPFAM" id="SSF55021">
    <property type="entry name" value="ACT-like"/>
    <property type="match status" value="1"/>
</dbReference>
<dbReference type="InterPro" id="IPR039557">
    <property type="entry name" value="AHAS_ACT"/>
</dbReference>
<comment type="subunit">
    <text evidence="4 8">Dimer of large and small chains.</text>
</comment>
<evidence type="ECO:0000256" key="4">
    <source>
        <dbReference type="ARBA" id="ARBA00011744"/>
    </source>
</evidence>
<comment type="catalytic activity">
    <reaction evidence="7 8">
        <text>2 pyruvate + H(+) = (2S)-2-acetolactate + CO2</text>
        <dbReference type="Rhea" id="RHEA:25249"/>
        <dbReference type="ChEBI" id="CHEBI:15361"/>
        <dbReference type="ChEBI" id="CHEBI:15378"/>
        <dbReference type="ChEBI" id="CHEBI:16526"/>
        <dbReference type="ChEBI" id="CHEBI:58476"/>
        <dbReference type="EC" id="2.2.1.6"/>
    </reaction>
</comment>
<accession>A0A1H6XMK7</accession>
<evidence type="ECO:0000259" key="9">
    <source>
        <dbReference type="PROSITE" id="PS51671"/>
    </source>
</evidence>
<dbReference type="UniPathway" id="UPA00047">
    <property type="reaction ID" value="UER00055"/>
</dbReference>
<sequence length="78" mass="8534">MPHTLSILLQNEAGTLLRVAGLFATRSCNIDALTVRATDDPSIARMVLEVRGDVPALDRLVQKARRLVDVLEVEQSPP</sequence>
<protein>
    <recommendedName>
        <fullName evidence="8">Acetolactate synthase small subunit</fullName>
        <shortName evidence="8">AHAS</shortName>
        <shortName evidence="8">ALS</shortName>
        <ecNumber evidence="8">2.2.1.6</ecNumber>
    </recommendedName>
    <alternativeName>
        <fullName evidence="8">Acetohydroxy-acid synthase small subunit</fullName>
    </alternativeName>
</protein>
<dbReference type="Proteomes" id="UP000199420">
    <property type="component" value="Unassembled WGS sequence"/>
</dbReference>
<reference evidence="10 11" key="1">
    <citation type="submission" date="2016-10" db="EMBL/GenBank/DDBJ databases">
        <authorList>
            <person name="de Groot N.N."/>
        </authorList>
    </citation>
    <scope>NUCLEOTIDE SEQUENCE [LARGE SCALE GENOMIC DNA]</scope>
    <source>
        <strain evidence="10 11">DSM 26515</strain>
    </source>
</reference>
<dbReference type="InterPro" id="IPR054480">
    <property type="entry name" value="AHAS_small-like_ACT"/>
</dbReference>
<organism evidence="10 11">
    <name type="scientific">Frateuria terrea</name>
    <dbReference type="NCBI Taxonomy" id="529704"/>
    <lineage>
        <taxon>Bacteria</taxon>
        <taxon>Pseudomonadati</taxon>
        <taxon>Pseudomonadota</taxon>
        <taxon>Gammaproteobacteria</taxon>
        <taxon>Lysobacterales</taxon>
        <taxon>Rhodanobacteraceae</taxon>
        <taxon>Frateuria</taxon>
    </lineage>
</organism>
<evidence type="ECO:0000256" key="5">
    <source>
        <dbReference type="ARBA" id="ARBA00022605"/>
    </source>
</evidence>
<dbReference type="NCBIfam" id="TIGR00119">
    <property type="entry name" value="acolac_sm"/>
    <property type="match status" value="1"/>
</dbReference>
<dbReference type="GO" id="GO:0009099">
    <property type="term" value="P:L-valine biosynthetic process"/>
    <property type="evidence" value="ECO:0007669"/>
    <property type="project" value="UniProtKB-UniRule"/>
</dbReference>
<dbReference type="GO" id="GO:0005829">
    <property type="term" value="C:cytosol"/>
    <property type="evidence" value="ECO:0007669"/>
    <property type="project" value="TreeGrafter"/>
</dbReference>
<dbReference type="Pfam" id="PF22629">
    <property type="entry name" value="ACT_AHAS_ss"/>
    <property type="match status" value="1"/>
</dbReference>
<evidence type="ECO:0000256" key="7">
    <source>
        <dbReference type="ARBA" id="ARBA00048670"/>
    </source>
</evidence>
<name>A0A1H6XMK7_9GAMM</name>
<dbReference type="PANTHER" id="PTHR30239:SF0">
    <property type="entry name" value="ACETOLACTATE SYNTHASE SMALL SUBUNIT 1, CHLOROPLASTIC"/>
    <property type="match status" value="1"/>
</dbReference>
<dbReference type="AlphaFoldDB" id="A0A1H6XMK7"/>
<evidence type="ECO:0000313" key="10">
    <source>
        <dbReference type="EMBL" id="SEJ26070.1"/>
    </source>
</evidence>
<keyword evidence="5 8" id="KW-0028">Amino-acid biosynthesis</keyword>
<keyword evidence="8" id="KW-0808">Transferase</keyword>
<dbReference type="CDD" id="cd04878">
    <property type="entry name" value="ACT_AHAS"/>
    <property type="match status" value="1"/>
</dbReference>
<comment type="pathway">
    <text evidence="1 8">Amino-acid biosynthesis; L-isoleucine biosynthesis; L-isoleucine from 2-oxobutanoate: step 1/4.</text>
</comment>
<dbReference type="GO" id="GO:1990610">
    <property type="term" value="F:acetolactate synthase regulator activity"/>
    <property type="evidence" value="ECO:0007669"/>
    <property type="project" value="UniProtKB-UniRule"/>
</dbReference>
<dbReference type="InterPro" id="IPR045865">
    <property type="entry name" value="ACT-like_dom_sf"/>
</dbReference>
<comment type="pathway">
    <text evidence="2 8">Amino-acid biosynthesis; L-valine biosynthesis; L-valine from pyruvate: step 1/4.</text>
</comment>
<dbReference type="GO" id="GO:0003984">
    <property type="term" value="F:acetolactate synthase activity"/>
    <property type="evidence" value="ECO:0007669"/>
    <property type="project" value="UniProtKB-UniRule"/>
</dbReference>
<evidence type="ECO:0000256" key="1">
    <source>
        <dbReference type="ARBA" id="ARBA00004974"/>
    </source>
</evidence>
<dbReference type="Gene3D" id="3.30.70.260">
    <property type="match status" value="1"/>
</dbReference>
<comment type="similarity">
    <text evidence="3 8">Belongs to the acetolactate synthase small subunit family.</text>
</comment>
<dbReference type="InterPro" id="IPR002912">
    <property type="entry name" value="ACT_dom"/>
</dbReference>
<dbReference type="RefSeq" id="WP_091338273.1">
    <property type="nucleotide sequence ID" value="NZ_FNYC01000005.1"/>
</dbReference>
<evidence type="ECO:0000313" key="11">
    <source>
        <dbReference type="Proteomes" id="UP000199420"/>
    </source>
</evidence>
<evidence type="ECO:0000256" key="3">
    <source>
        <dbReference type="ARBA" id="ARBA00006341"/>
    </source>
</evidence>
<evidence type="ECO:0000256" key="6">
    <source>
        <dbReference type="ARBA" id="ARBA00023304"/>
    </source>
</evidence>
<keyword evidence="11" id="KW-1185">Reference proteome</keyword>